<evidence type="ECO:0000313" key="3">
    <source>
        <dbReference type="Proteomes" id="UP000295388"/>
    </source>
</evidence>
<organism evidence="2 3">
    <name type="scientific">Kribbella caucasensis</name>
    <dbReference type="NCBI Taxonomy" id="2512215"/>
    <lineage>
        <taxon>Bacteria</taxon>
        <taxon>Bacillati</taxon>
        <taxon>Actinomycetota</taxon>
        <taxon>Actinomycetes</taxon>
        <taxon>Propionibacteriales</taxon>
        <taxon>Kribbellaceae</taxon>
        <taxon>Kribbella</taxon>
    </lineage>
</organism>
<name>A0A4R6KGW5_9ACTN</name>
<accession>A0A4R6KGW5</accession>
<evidence type="ECO:0000256" key="1">
    <source>
        <dbReference type="SAM" id="Phobius"/>
    </source>
</evidence>
<keyword evidence="1" id="KW-0472">Membrane</keyword>
<feature type="transmembrane region" description="Helical" evidence="1">
    <location>
        <begin position="124"/>
        <end position="141"/>
    </location>
</feature>
<feature type="transmembrane region" description="Helical" evidence="1">
    <location>
        <begin position="100"/>
        <end position="117"/>
    </location>
</feature>
<feature type="transmembrane region" description="Helical" evidence="1">
    <location>
        <begin position="356"/>
        <end position="376"/>
    </location>
</feature>
<dbReference type="Proteomes" id="UP000295388">
    <property type="component" value="Unassembled WGS sequence"/>
</dbReference>
<feature type="transmembrane region" description="Helical" evidence="1">
    <location>
        <begin position="560"/>
        <end position="581"/>
    </location>
</feature>
<feature type="transmembrane region" description="Helical" evidence="1">
    <location>
        <begin position="286"/>
        <end position="307"/>
    </location>
</feature>
<sequence length="588" mass="61828">MAGGASQAGRDGEGDLSLEPALRPVARVLPWAWPVLLTVLITAPLLAPGFVVGYDLVFVPDLTLRRDLFGVTTALPRAVPSDVIVALLDEVTGGQVLNKSLLIAVPLLAGLGMTVLWRDLRLGGPLAGAAAITLFVWNPFVAERLKLGAWALLLGYAALPWLVRSALKLRNGDGWVGFLLASAMCALSAAGGVVGLLVGALLLLWPRHTRSAAEPQPRRWPLLGAVALNLPWIVAGLARTSAATTDPASVAAFAARDEGYGGVLPTLLTLGGVWNAYVVPGSRGDLVPLVFAFVMLLASVVGAVLLCRRDRAAMALVVAGVLVLGIGMAGVVAEGAFAWVVEEVPGAGLFRDSQRYLGPLALLEAVGFGAALAALLRVVPLKWLVGATAALMPIAALPQLVGSGLKVSEYPDDWAQARAVLAADPQPGEFIPWPFESYRVPLWNGRRPVLDPMPRYFSRPSLVPDELIVGGHRLAGEDPRAAAVANALRTAVRTGADPTPELLRQGVGWVVVDREAGGPQPRQLIPQLTEEYSGPSVSVYRIEGTPAEQRLRPWSVVLVYAAWVVAAGVLVTAVAGAASGLRRVRSRL</sequence>
<proteinExistence type="predicted"/>
<reference evidence="2 3" key="1">
    <citation type="submission" date="2019-03" db="EMBL/GenBank/DDBJ databases">
        <title>Genomic Encyclopedia of Type Strains, Phase III (KMG-III): the genomes of soil and plant-associated and newly described type strains.</title>
        <authorList>
            <person name="Whitman W."/>
        </authorList>
    </citation>
    <scope>NUCLEOTIDE SEQUENCE [LARGE SCALE GENOMIC DNA]</scope>
    <source>
        <strain evidence="2 3">VKM Ac-2527</strain>
    </source>
</reference>
<keyword evidence="1" id="KW-1133">Transmembrane helix</keyword>
<feature type="transmembrane region" description="Helical" evidence="1">
    <location>
        <begin position="31"/>
        <end position="56"/>
    </location>
</feature>
<gene>
    <name evidence="2" type="ORF">EV643_105295</name>
</gene>
<feature type="transmembrane region" description="Helical" evidence="1">
    <location>
        <begin position="259"/>
        <end position="280"/>
    </location>
</feature>
<keyword evidence="3" id="KW-1185">Reference proteome</keyword>
<feature type="transmembrane region" description="Helical" evidence="1">
    <location>
        <begin position="314"/>
        <end position="341"/>
    </location>
</feature>
<dbReference type="AlphaFoldDB" id="A0A4R6KGW5"/>
<feature type="transmembrane region" description="Helical" evidence="1">
    <location>
        <begin position="175"/>
        <end position="205"/>
    </location>
</feature>
<keyword evidence="1" id="KW-0812">Transmembrane</keyword>
<feature type="transmembrane region" description="Helical" evidence="1">
    <location>
        <begin position="220"/>
        <end position="238"/>
    </location>
</feature>
<evidence type="ECO:0000313" key="2">
    <source>
        <dbReference type="EMBL" id="TDO50064.1"/>
    </source>
</evidence>
<feature type="transmembrane region" description="Helical" evidence="1">
    <location>
        <begin position="147"/>
        <end position="163"/>
    </location>
</feature>
<protein>
    <submittedName>
        <fullName evidence="2">Uncharacterized protein</fullName>
    </submittedName>
</protein>
<feature type="transmembrane region" description="Helical" evidence="1">
    <location>
        <begin position="383"/>
        <end position="401"/>
    </location>
</feature>
<dbReference type="EMBL" id="SNWQ01000005">
    <property type="protein sequence ID" value="TDO50064.1"/>
    <property type="molecule type" value="Genomic_DNA"/>
</dbReference>
<comment type="caution">
    <text evidence="2">The sequence shown here is derived from an EMBL/GenBank/DDBJ whole genome shotgun (WGS) entry which is preliminary data.</text>
</comment>
<dbReference type="RefSeq" id="WP_238165556.1">
    <property type="nucleotide sequence ID" value="NZ_SNWQ01000005.1"/>
</dbReference>